<proteinExistence type="predicted"/>
<dbReference type="AlphaFoldDB" id="A0A494XRD0"/>
<keyword evidence="2" id="KW-0673">Quorum sensing</keyword>
<evidence type="ECO:0000256" key="5">
    <source>
        <dbReference type="ARBA" id="ARBA00022801"/>
    </source>
</evidence>
<dbReference type="OrthoDB" id="2666767at2"/>
<evidence type="ECO:0000313" key="9">
    <source>
        <dbReference type="EMBL" id="RKP53175.1"/>
    </source>
</evidence>
<dbReference type="GO" id="GO:0016020">
    <property type="term" value="C:membrane"/>
    <property type="evidence" value="ECO:0007669"/>
    <property type="project" value="InterPro"/>
</dbReference>
<keyword evidence="1" id="KW-1003">Cell membrane</keyword>
<keyword evidence="7 8" id="KW-0472">Membrane</keyword>
<keyword evidence="5" id="KW-0378">Hydrolase</keyword>
<evidence type="ECO:0000256" key="7">
    <source>
        <dbReference type="ARBA" id="ARBA00023136"/>
    </source>
</evidence>
<dbReference type="GO" id="GO:0009372">
    <property type="term" value="P:quorum sensing"/>
    <property type="evidence" value="ECO:0007669"/>
    <property type="project" value="UniProtKB-KW"/>
</dbReference>
<feature type="transmembrane region" description="Helical" evidence="8">
    <location>
        <begin position="138"/>
        <end position="161"/>
    </location>
</feature>
<feature type="transmembrane region" description="Helical" evidence="8">
    <location>
        <begin position="102"/>
        <end position="118"/>
    </location>
</feature>
<name>A0A494XRD0_9BACL</name>
<dbReference type="InterPro" id="IPR006741">
    <property type="entry name" value="AgrB"/>
</dbReference>
<keyword evidence="10" id="KW-1185">Reference proteome</keyword>
<reference evidence="9 10" key="1">
    <citation type="submission" date="2018-10" db="EMBL/GenBank/DDBJ databases">
        <title>Cohnella sp. M2MS4P-1, whole genome shotgun sequence.</title>
        <authorList>
            <person name="Tuo L."/>
        </authorList>
    </citation>
    <scope>NUCLEOTIDE SEQUENCE [LARGE SCALE GENOMIC DNA]</scope>
    <source>
        <strain evidence="9 10">M2MS4P-1</strain>
    </source>
</reference>
<evidence type="ECO:0000256" key="8">
    <source>
        <dbReference type="SAM" id="Phobius"/>
    </source>
</evidence>
<evidence type="ECO:0000256" key="2">
    <source>
        <dbReference type="ARBA" id="ARBA00022654"/>
    </source>
</evidence>
<gene>
    <name evidence="9" type="ORF">D7Z26_15725</name>
</gene>
<evidence type="ECO:0000256" key="6">
    <source>
        <dbReference type="ARBA" id="ARBA00022989"/>
    </source>
</evidence>
<evidence type="ECO:0000256" key="3">
    <source>
        <dbReference type="ARBA" id="ARBA00022670"/>
    </source>
</evidence>
<feature type="transmembrane region" description="Helical" evidence="8">
    <location>
        <begin position="43"/>
        <end position="66"/>
    </location>
</feature>
<dbReference type="Pfam" id="PF04647">
    <property type="entry name" value="AgrB"/>
    <property type="match status" value="1"/>
</dbReference>
<keyword evidence="3" id="KW-0645">Protease</keyword>
<comment type="caution">
    <text evidence="9">The sequence shown here is derived from an EMBL/GenBank/DDBJ whole genome shotgun (WGS) entry which is preliminary data.</text>
</comment>
<dbReference type="RefSeq" id="WP_120977919.1">
    <property type="nucleotide sequence ID" value="NZ_RBZM01000006.1"/>
</dbReference>
<keyword evidence="6 8" id="KW-1133">Transmembrane helix</keyword>
<dbReference type="SMART" id="SM00793">
    <property type="entry name" value="AgrB"/>
    <property type="match status" value="1"/>
</dbReference>
<evidence type="ECO:0008006" key="11">
    <source>
        <dbReference type="Google" id="ProtNLM"/>
    </source>
</evidence>
<dbReference type="EMBL" id="RBZM01000006">
    <property type="protein sequence ID" value="RKP53175.1"/>
    <property type="molecule type" value="Genomic_DNA"/>
</dbReference>
<evidence type="ECO:0000256" key="4">
    <source>
        <dbReference type="ARBA" id="ARBA00022692"/>
    </source>
</evidence>
<evidence type="ECO:0000256" key="1">
    <source>
        <dbReference type="ARBA" id="ARBA00022475"/>
    </source>
</evidence>
<dbReference type="Proteomes" id="UP000282076">
    <property type="component" value="Unassembled WGS sequence"/>
</dbReference>
<evidence type="ECO:0000313" key="10">
    <source>
        <dbReference type="Proteomes" id="UP000282076"/>
    </source>
</evidence>
<feature type="transmembrane region" description="Helical" evidence="8">
    <location>
        <begin position="78"/>
        <end position="96"/>
    </location>
</feature>
<protein>
    <recommendedName>
        <fullName evidence="11">Accessory regulator AgrB</fullName>
    </recommendedName>
</protein>
<sequence>MIEALSHKISDYVYRHNERGHVSREVMQFAINSILSNSITFTLSLLIGLIDGAFWGTAMSLVAIALMRNLTGGYHFKSTTACIVVSTAAVTVIPFIPVSDVAMYAMNAVALGFVIAFAPSNLRGVTRLSERQLQRMKWVGAILIAANFFYQSDILSLAFFVQSISLISGKRGENDDA</sequence>
<keyword evidence="4 8" id="KW-0812">Transmembrane</keyword>
<organism evidence="9 10">
    <name type="scientific">Cohnella endophytica</name>
    <dbReference type="NCBI Taxonomy" id="2419778"/>
    <lineage>
        <taxon>Bacteria</taxon>
        <taxon>Bacillati</taxon>
        <taxon>Bacillota</taxon>
        <taxon>Bacilli</taxon>
        <taxon>Bacillales</taxon>
        <taxon>Paenibacillaceae</taxon>
        <taxon>Cohnella</taxon>
    </lineage>
</organism>
<dbReference type="GO" id="GO:0008233">
    <property type="term" value="F:peptidase activity"/>
    <property type="evidence" value="ECO:0007669"/>
    <property type="project" value="UniProtKB-KW"/>
</dbReference>
<dbReference type="GO" id="GO:0006508">
    <property type="term" value="P:proteolysis"/>
    <property type="evidence" value="ECO:0007669"/>
    <property type="project" value="UniProtKB-KW"/>
</dbReference>
<accession>A0A494XRD0</accession>